<dbReference type="Gene3D" id="2.60.470.10">
    <property type="entry name" value="Acid-sensing ion channels like domains"/>
    <property type="match status" value="1"/>
</dbReference>
<keyword evidence="13" id="KW-1185">Reference proteome</keyword>
<evidence type="ECO:0000256" key="2">
    <source>
        <dbReference type="ARBA" id="ARBA00022448"/>
    </source>
</evidence>
<dbReference type="PRINTS" id="PR01078">
    <property type="entry name" value="AMINACHANNEL"/>
</dbReference>
<protein>
    <submittedName>
        <fullName evidence="12">Acid-sensing ion channel 2</fullName>
    </submittedName>
</protein>
<proteinExistence type="inferred from homology"/>
<keyword evidence="10 11" id="KW-0407">Ion channel</keyword>
<accession>A0ABV0Q3Z6</accession>
<evidence type="ECO:0000256" key="1">
    <source>
        <dbReference type="ARBA" id="ARBA00004141"/>
    </source>
</evidence>
<dbReference type="Pfam" id="PF00858">
    <property type="entry name" value="ASC"/>
    <property type="match status" value="1"/>
</dbReference>
<organism evidence="12 13">
    <name type="scientific">Goodea atripinnis</name>
    <dbReference type="NCBI Taxonomy" id="208336"/>
    <lineage>
        <taxon>Eukaryota</taxon>
        <taxon>Metazoa</taxon>
        <taxon>Chordata</taxon>
        <taxon>Craniata</taxon>
        <taxon>Vertebrata</taxon>
        <taxon>Euteleostomi</taxon>
        <taxon>Actinopterygii</taxon>
        <taxon>Neopterygii</taxon>
        <taxon>Teleostei</taxon>
        <taxon>Neoteleostei</taxon>
        <taxon>Acanthomorphata</taxon>
        <taxon>Ovalentaria</taxon>
        <taxon>Atherinomorphae</taxon>
        <taxon>Cyprinodontiformes</taxon>
        <taxon>Goodeidae</taxon>
        <taxon>Goodea</taxon>
    </lineage>
</organism>
<evidence type="ECO:0000256" key="10">
    <source>
        <dbReference type="ARBA" id="ARBA00023303"/>
    </source>
</evidence>
<comment type="caution">
    <text evidence="12">The sequence shown here is derived from an EMBL/GenBank/DDBJ whole genome shotgun (WGS) entry which is preliminary data.</text>
</comment>
<evidence type="ECO:0000256" key="5">
    <source>
        <dbReference type="ARBA" id="ARBA00022989"/>
    </source>
</evidence>
<keyword evidence="2 11" id="KW-0813">Transport</keyword>
<reference evidence="12 13" key="1">
    <citation type="submission" date="2021-06" db="EMBL/GenBank/DDBJ databases">
        <authorList>
            <person name="Palmer J.M."/>
        </authorList>
    </citation>
    <scope>NUCLEOTIDE SEQUENCE [LARGE SCALE GENOMIC DNA]</scope>
    <source>
        <strain evidence="12 13">GA_2019</strain>
        <tissue evidence="12">Muscle</tissue>
    </source>
</reference>
<dbReference type="EMBL" id="JAHRIO010097405">
    <property type="protein sequence ID" value="MEQ2190243.1"/>
    <property type="molecule type" value="Genomic_DNA"/>
</dbReference>
<evidence type="ECO:0000256" key="7">
    <source>
        <dbReference type="ARBA" id="ARBA00023065"/>
    </source>
</evidence>
<dbReference type="Proteomes" id="UP001476798">
    <property type="component" value="Unassembled WGS sequence"/>
</dbReference>
<evidence type="ECO:0000256" key="11">
    <source>
        <dbReference type="RuleBase" id="RU000679"/>
    </source>
</evidence>
<comment type="similarity">
    <text evidence="11">Belongs to the amiloride-sensitive sodium channel (TC 1.A.6) family.</text>
</comment>
<evidence type="ECO:0000256" key="6">
    <source>
        <dbReference type="ARBA" id="ARBA00023053"/>
    </source>
</evidence>
<comment type="subcellular location">
    <subcellularLocation>
        <location evidence="1">Membrane</location>
        <topology evidence="1">Multi-pass membrane protein</topology>
    </subcellularLocation>
</comment>
<evidence type="ECO:0000313" key="12">
    <source>
        <dbReference type="EMBL" id="MEQ2190243.1"/>
    </source>
</evidence>
<evidence type="ECO:0000256" key="4">
    <source>
        <dbReference type="ARBA" id="ARBA00022692"/>
    </source>
</evidence>
<evidence type="ECO:0000256" key="8">
    <source>
        <dbReference type="ARBA" id="ARBA00023136"/>
    </source>
</evidence>
<sequence>CCVNILRHKNKLSQFISVSCQVFTRYGKCYMFNAAEEGRTLRTTMKGGTGNGLEIMLDIQQDEYLPVWGDTGVVTIHVILELGYIHICVSPSFTYFQASRVFVL</sequence>
<dbReference type="InterPro" id="IPR001873">
    <property type="entry name" value="ENaC"/>
</dbReference>
<keyword evidence="7 11" id="KW-0406">Ion transport</keyword>
<keyword evidence="8" id="KW-0472">Membrane</keyword>
<keyword evidence="5" id="KW-1133">Transmembrane helix</keyword>
<evidence type="ECO:0000313" key="13">
    <source>
        <dbReference type="Proteomes" id="UP001476798"/>
    </source>
</evidence>
<keyword evidence="6" id="KW-0915">Sodium</keyword>
<keyword evidence="3 11" id="KW-0894">Sodium channel</keyword>
<keyword evidence="9 11" id="KW-0739">Sodium transport</keyword>
<evidence type="ECO:0000256" key="9">
    <source>
        <dbReference type="ARBA" id="ARBA00023201"/>
    </source>
</evidence>
<name>A0ABV0Q3Z6_9TELE</name>
<feature type="non-terminal residue" evidence="12">
    <location>
        <position position="1"/>
    </location>
</feature>
<gene>
    <name evidence="12" type="primary">ASIC2_2</name>
    <name evidence="12" type="ORF">GOODEAATRI_033791</name>
</gene>
<evidence type="ECO:0000256" key="3">
    <source>
        <dbReference type="ARBA" id="ARBA00022461"/>
    </source>
</evidence>
<keyword evidence="4 11" id="KW-0812">Transmembrane</keyword>